<gene>
    <name evidence="1" type="primary">yheD_3</name>
    <name evidence="1" type="ORF">BN997_00648</name>
</gene>
<dbReference type="InterPro" id="IPR026838">
    <property type="entry name" value="YheC/D"/>
</dbReference>
<dbReference type="EMBL" id="CDGG01000001">
    <property type="protein sequence ID" value="CEI80838.1"/>
    <property type="molecule type" value="Genomic_DNA"/>
</dbReference>
<dbReference type="AlphaFoldDB" id="A0A0A1MCS3"/>
<protein>
    <submittedName>
        <fullName evidence="1">Endospore coat-associated protein YheD</fullName>
    </submittedName>
</protein>
<dbReference type="SUPFAM" id="SSF56059">
    <property type="entry name" value="Glutathione synthetase ATP-binding domain-like"/>
    <property type="match status" value="1"/>
</dbReference>
<proteinExistence type="predicted"/>
<dbReference type="OrthoDB" id="7869153at2"/>
<reference evidence="1 2" key="1">
    <citation type="submission" date="2014-11" db="EMBL/GenBank/DDBJ databases">
        <authorList>
            <person name="Urmite Genomes Urmite Genomes"/>
        </authorList>
    </citation>
    <scope>NUCLEOTIDE SEQUENCE [LARGE SCALE GENOMIC DNA]</scope>
    <source>
        <strain evidence="1 2">Oc5</strain>
    </source>
</reference>
<keyword evidence="2" id="KW-1185">Reference proteome</keyword>
<name>A0A0A1MCS3_9BACI</name>
<dbReference type="RefSeq" id="WP_042529615.1">
    <property type="nucleotide sequence ID" value="NZ_CDGG01000001.1"/>
</dbReference>
<organism evidence="1 2">
    <name type="scientific">Oceanobacillus oncorhynchi</name>
    <dbReference type="NCBI Taxonomy" id="545501"/>
    <lineage>
        <taxon>Bacteria</taxon>
        <taxon>Bacillati</taxon>
        <taxon>Bacillota</taxon>
        <taxon>Bacilli</taxon>
        <taxon>Bacillales</taxon>
        <taxon>Bacillaceae</taxon>
        <taxon>Oceanobacillus</taxon>
    </lineage>
</organism>
<sequence>MENNTLQIQISENKQNTIVLNQFFAKENKVAYLRETILRFGIKTAECDIEINESLDNNTILISDNIMKKMMIPAFADYQLKTVNNELILGPVIGILVGQTNEVLYKRIRLLENHVRHYQKIGGLICAFTLDEMNKNDLTVEGIIYNYKKGVWEKSTIPYPSSILKRSSLNQEEREYFKSIYGDRIFNYKPIDKWGIYDRLSQFPELERYLPKTGLYKTSKDIINFLNEYKDIYVKPLGGNRGRGIYNIVKDNNTIYIRSREEGENIELVIENETDLTKFIKKTFKTNRYLIQETLDLQVENRSIDFRIGLDKNQSGNWQNNMFVTRISGENSIVSNVATSGGYVAYPTDALKQFYGYSEQEATEVEEKLKEIALLTAARLDQTGYSFGKLAFDIAIDTNKQIWIIEVNNQNPNDTILKGLTKNEEMHHEIKLQNMLYSKYLAGFSDKDVNEYYHVSNSNDNFILEEGEELRYLMHIGVPLKPKSYSKYVKSLAEDMGLKGTINKFSKFIIRIEIEGESSLLNKFINKARESKYTLKGFVIEEISPLGDETGMEIEKDLN</sequence>
<dbReference type="Pfam" id="PF14398">
    <property type="entry name" value="ATPgrasp_YheCD"/>
    <property type="match status" value="1"/>
</dbReference>
<evidence type="ECO:0000313" key="1">
    <source>
        <dbReference type="EMBL" id="CEI80838.1"/>
    </source>
</evidence>
<dbReference type="Proteomes" id="UP000040453">
    <property type="component" value="Unassembled WGS sequence"/>
</dbReference>
<evidence type="ECO:0000313" key="2">
    <source>
        <dbReference type="Proteomes" id="UP000040453"/>
    </source>
</evidence>
<dbReference type="STRING" id="545501.BN997_00648"/>
<accession>A0A0A1MCS3</accession>